<feature type="compositionally biased region" description="Basic and acidic residues" evidence="1">
    <location>
        <begin position="1209"/>
        <end position="1220"/>
    </location>
</feature>
<feature type="region of interest" description="Disordered" evidence="1">
    <location>
        <begin position="1198"/>
        <end position="1220"/>
    </location>
</feature>
<dbReference type="InterPro" id="IPR036689">
    <property type="entry name" value="ESAT-6-like_sf"/>
</dbReference>
<feature type="compositionally biased region" description="Low complexity" evidence="1">
    <location>
        <begin position="475"/>
        <end position="486"/>
    </location>
</feature>
<proteinExistence type="predicted"/>
<feature type="compositionally biased region" description="Basic and acidic residues" evidence="1">
    <location>
        <begin position="983"/>
        <end position="1002"/>
    </location>
</feature>
<feature type="compositionally biased region" description="Pro residues" evidence="1">
    <location>
        <begin position="661"/>
        <end position="670"/>
    </location>
</feature>
<accession>A0ABV4CI37</accession>
<dbReference type="EMBL" id="JBGEHV010000018">
    <property type="protein sequence ID" value="MEY8040173.1"/>
    <property type="molecule type" value="Genomic_DNA"/>
</dbReference>
<feature type="compositionally biased region" description="Low complexity" evidence="1">
    <location>
        <begin position="540"/>
        <end position="592"/>
    </location>
</feature>
<feature type="compositionally biased region" description="Basic and acidic residues" evidence="1">
    <location>
        <begin position="827"/>
        <end position="844"/>
    </location>
</feature>
<feature type="compositionally biased region" description="Low complexity" evidence="1">
    <location>
        <begin position="496"/>
        <end position="514"/>
    </location>
</feature>
<feature type="compositionally biased region" description="Gly residues" evidence="1">
    <location>
        <begin position="339"/>
        <end position="352"/>
    </location>
</feature>
<feature type="compositionally biased region" description="Gly residues" evidence="1">
    <location>
        <begin position="430"/>
        <end position="444"/>
    </location>
</feature>
<evidence type="ECO:0000313" key="3">
    <source>
        <dbReference type="Proteomes" id="UP001564626"/>
    </source>
</evidence>
<comment type="caution">
    <text evidence="2">The sequence shown here is derived from an EMBL/GenBank/DDBJ whole genome shotgun (WGS) entry which is preliminary data.</text>
</comment>
<feature type="region of interest" description="Disordered" evidence="1">
    <location>
        <begin position="933"/>
        <end position="1115"/>
    </location>
</feature>
<evidence type="ECO:0000256" key="1">
    <source>
        <dbReference type="SAM" id="MobiDB-lite"/>
    </source>
</evidence>
<protein>
    <recommendedName>
        <fullName evidence="4">DNA/RNA non-specific endonuclease</fullName>
    </recommendedName>
</protein>
<feature type="compositionally biased region" description="Pro residues" evidence="1">
    <location>
        <begin position="593"/>
        <end position="607"/>
    </location>
</feature>
<feature type="compositionally biased region" description="Pro residues" evidence="1">
    <location>
        <begin position="685"/>
        <end position="695"/>
    </location>
</feature>
<dbReference type="Proteomes" id="UP001564626">
    <property type="component" value="Unassembled WGS sequence"/>
</dbReference>
<feature type="compositionally biased region" description="Low complexity" evidence="1">
    <location>
        <begin position="353"/>
        <end position="376"/>
    </location>
</feature>
<name>A0ABV4CI37_9PSEU</name>
<feature type="compositionally biased region" description="Basic and acidic residues" evidence="1">
    <location>
        <begin position="705"/>
        <end position="716"/>
    </location>
</feature>
<feature type="compositionally biased region" description="Low complexity" evidence="1">
    <location>
        <begin position="651"/>
        <end position="660"/>
    </location>
</feature>
<feature type="compositionally biased region" description="Gly residues" evidence="1">
    <location>
        <begin position="617"/>
        <end position="650"/>
    </location>
</feature>
<dbReference type="PANTHER" id="PTHR12460">
    <property type="entry name" value="CYCLIN-DEPENDENT KINASE INHIBITOR-RELATED PROTEIN"/>
    <property type="match status" value="1"/>
</dbReference>
<evidence type="ECO:0000313" key="2">
    <source>
        <dbReference type="EMBL" id="MEY8040173.1"/>
    </source>
</evidence>
<keyword evidence="3" id="KW-1185">Reference proteome</keyword>
<evidence type="ECO:0008006" key="4">
    <source>
        <dbReference type="Google" id="ProtNLM"/>
    </source>
</evidence>
<feature type="compositionally biased region" description="Basic and acidic residues" evidence="1">
    <location>
        <begin position="738"/>
        <end position="761"/>
    </location>
</feature>
<feature type="compositionally biased region" description="Basic and acidic residues" evidence="1">
    <location>
        <begin position="779"/>
        <end position="820"/>
    </location>
</feature>
<dbReference type="PANTHER" id="PTHR12460:SF38">
    <property type="entry name" value="KINETOPLAST-ASSOCIATED PROTEIN-LIKE PROTEIN"/>
    <property type="match status" value="1"/>
</dbReference>
<feature type="compositionally biased region" description="Basic and acidic residues" evidence="1">
    <location>
        <begin position="1101"/>
        <end position="1115"/>
    </location>
</feature>
<feature type="region of interest" description="Disordered" evidence="1">
    <location>
        <begin position="300"/>
        <end position="861"/>
    </location>
</feature>
<feature type="compositionally biased region" description="Low complexity" evidence="1">
    <location>
        <begin position="323"/>
        <end position="338"/>
    </location>
</feature>
<feature type="compositionally biased region" description="Polar residues" evidence="1">
    <location>
        <begin position="942"/>
        <end position="951"/>
    </location>
</feature>
<dbReference type="SUPFAM" id="SSF140453">
    <property type="entry name" value="EsxAB dimer-like"/>
    <property type="match status" value="1"/>
</dbReference>
<dbReference type="RefSeq" id="WP_345364538.1">
    <property type="nucleotide sequence ID" value="NZ_BAABII010000012.1"/>
</dbReference>
<sequence>MTNPYVVTEDTLPKDPNAAPESITGIGILESFHDVQSLNDESSWVESGLAYGGMAMEAVSMVVDPIGTLLSYGLSWLIEHVEPLKEALDWFAGDPDGVKAYGATWANVSQAVGQAAQQYSQAVEAHTAEWTGAAGDAYRRYAAEKGEALVGASELANTISTVVTVMGEVVSFVREFVRDLVADCISRLITYALEALAPPLVSLSWVVPQAVAFISKTVTKIADVVQKLTKTISNVSPKLGRMVEAFSKVMELLGKLGKKAGEAAGSAISTVGRVADKIDIPGRMADRLAESAWGKVDDAFGTNITGRNSPDAPNADGSGGDGTSPSTGGDDPGTTPSTGGNGPGPTGTGGDGNTPSTDGTSPGPTGTSTSPTSPSAGGNGPGPTGTGGDGTSPSTNRPGPTGTGETPSTTSSPGTDGSTPGPNGTDGNAPGTGGNGSAPNGTGGDAPSTSSTTGDAPGTGPSPLGSNSPDGVGGTSPTTSPGTSPGVSGGTGPGGTSPSPGPTSTTDAPTGNGPAPSPASSPEPRTTSFTGDLSGGGGSTPSTPAGGTTPSTPSTPDGGSAPSGHVPSPSGTSGTTPTTPSTTSSSSVDAPAGPTPQTPAPGAPRPDQPTGTTPSGGAMGGATPGGAGGPSGGSPSGPTGRPGSGGGWTGTPGSPGAARPPSTPDTPAPRPRGGDAPPRTTPQRPDAPAPRPAPQRPQGLGGEPPRPRPDTARPDGGRPQPPGQQPPRPSTPGPTRPDGFRPDPAKPDMAKPDAGKPDPTKPESTTPSNDPAKPGTTKPDADRPGDRPPNADKPRDPDGGDRPADAQPRQDPDRPADADNPRPGTPEYERKIDEGVDHLRDNRTDAGASGHTDPNMQDLARRVPDDGEHFTLDAHMGPDGRIQIGDRSYSVDEFADLMRRNPDWDGKPIRLVSCDSGDFAADLSRKLEVDVTAPRGKAWTDGQGQVFASSTDPDGGPGWPPDGGWDTHSPDGTSSPASTDGFHPTRDGEDPGSRPDDAEARGQQRRVRGVVPENKYEQDALFPENQVPGRRLGAPYDDPPEHVEIAVLEPPTPTDTIPGIDPDEFSPEYRGPLSHPDAPEPFARWDNPDPAAFRNAPDNDPALRELDEKEPFSSREAELKPFTRYAVEGRGVFYTDERGRIKWVDIDRSDTDLNPVFRNPDLNNPLPNAQYRVDRNWIFNTDPWGRTESMSGVPHIRGTPSALPNNMYGRDKGAQDASRDEGNAVYSTYKWAGGHMAAHNFGGPGEYINMFPQMHASNSGNNRQGWTPEASWYKLEQYLTEHAKKPGCSVDRIEVFAPRDKDGIPREVRYRWVETSADGKSRVKEAIFPNVPDVNYGPQTPYSR</sequence>
<feature type="compositionally biased region" description="Low complexity" evidence="1">
    <location>
        <begin position="674"/>
        <end position="684"/>
    </location>
</feature>
<reference evidence="2 3" key="1">
    <citation type="submission" date="2024-08" db="EMBL/GenBank/DDBJ databases">
        <title>Genome mining of Saccharopolyspora cebuensis PGLac3 from Nigerian medicinal plant.</title>
        <authorList>
            <person name="Ezeobiora C.E."/>
            <person name="Igbokwe N.H."/>
            <person name="Amin D.H."/>
            <person name="Mendie U.E."/>
        </authorList>
    </citation>
    <scope>NUCLEOTIDE SEQUENCE [LARGE SCALE GENOMIC DNA]</scope>
    <source>
        <strain evidence="2 3">PGLac3</strain>
    </source>
</reference>
<feature type="compositionally biased region" description="Low complexity" evidence="1">
    <location>
        <begin position="522"/>
        <end position="532"/>
    </location>
</feature>
<gene>
    <name evidence="2" type="ORF">AB8O55_12285</name>
</gene>
<organism evidence="2 3">
    <name type="scientific">Saccharopolyspora cebuensis</name>
    <dbReference type="NCBI Taxonomy" id="418759"/>
    <lineage>
        <taxon>Bacteria</taxon>
        <taxon>Bacillati</taxon>
        <taxon>Actinomycetota</taxon>
        <taxon>Actinomycetes</taxon>
        <taxon>Pseudonocardiales</taxon>
        <taxon>Pseudonocardiaceae</taxon>
        <taxon>Saccharopolyspora</taxon>
    </lineage>
</organism>
<feature type="compositionally biased region" description="Gly residues" evidence="1">
    <location>
        <begin position="377"/>
        <end position="390"/>
    </location>
</feature>
<feature type="compositionally biased region" description="Pro residues" evidence="1">
    <location>
        <begin position="719"/>
        <end position="735"/>
    </location>
</feature>
<feature type="compositionally biased region" description="Low complexity" evidence="1">
    <location>
        <begin position="391"/>
        <end position="429"/>
    </location>
</feature>